<evidence type="ECO:0000256" key="3">
    <source>
        <dbReference type="ARBA" id="ARBA00022692"/>
    </source>
</evidence>
<feature type="transmembrane region" description="Helical" evidence="8">
    <location>
        <begin position="263"/>
        <end position="289"/>
    </location>
</feature>
<dbReference type="Pfam" id="PF00005">
    <property type="entry name" value="ABC_tran"/>
    <property type="match status" value="1"/>
</dbReference>
<dbReference type="CDD" id="cd06581">
    <property type="entry name" value="TM_PBP1_LivM_like"/>
    <property type="match status" value="1"/>
</dbReference>
<keyword evidence="2" id="KW-1003">Cell membrane</keyword>
<feature type="transmembrane region" description="Helical" evidence="8">
    <location>
        <begin position="97"/>
        <end position="118"/>
    </location>
</feature>
<dbReference type="Pfam" id="PF02653">
    <property type="entry name" value="BPD_transp_2"/>
    <property type="match status" value="1"/>
</dbReference>
<feature type="transmembrane region" description="Helical" evidence="8">
    <location>
        <begin position="177"/>
        <end position="194"/>
    </location>
</feature>
<dbReference type="InterPro" id="IPR001851">
    <property type="entry name" value="ABC_transp_permease"/>
</dbReference>
<reference evidence="10 11" key="1">
    <citation type="submission" date="2024-09" db="EMBL/GenBank/DDBJ databases">
        <authorList>
            <person name="Sun Q."/>
            <person name="Mori K."/>
        </authorList>
    </citation>
    <scope>NUCLEOTIDE SEQUENCE [LARGE SCALE GENOMIC DNA]</scope>
    <source>
        <strain evidence="10 11">CCM 7468</strain>
    </source>
</reference>
<keyword evidence="11" id="KW-1185">Reference proteome</keyword>
<evidence type="ECO:0000256" key="2">
    <source>
        <dbReference type="ARBA" id="ARBA00022475"/>
    </source>
</evidence>
<protein>
    <submittedName>
        <fullName evidence="10">ATP-binding cassette domain-containing protein</fullName>
    </submittedName>
</protein>
<dbReference type="InterPro" id="IPR032823">
    <property type="entry name" value="BCA_ABC_TP_C"/>
</dbReference>
<keyword evidence="5 10" id="KW-0067">ATP-binding</keyword>
<feature type="transmembrane region" description="Helical" evidence="8">
    <location>
        <begin position="227"/>
        <end position="251"/>
    </location>
</feature>
<feature type="transmembrane region" description="Helical" evidence="8">
    <location>
        <begin position="130"/>
        <end position="151"/>
    </location>
</feature>
<keyword evidence="4" id="KW-0547">Nucleotide-binding</keyword>
<name>A0ABV6IXV5_9PROT</name>
<dbReference type="InterPro" id="IPR003439">
    <property type="entry name" value="ABC_transporter-like_ATP-bd"/>
</dbReference>
<dbReference type="Gene3D" id="3.40.50.300">
    <property type="entry name" value="P-loop containing nucleotide triphosphate hydrolases"/>
    <property type="match status" value="1"/>
</dbReference>
<dbReference type="PROSITE" id="PS50893">
    <property type="entry name" value="ABC_TRANSPORTER_2"/>
    <property type="match status" value="1"/>
</dbReference>
<dbReference type="PANTHER" id="PTHR30482:SF20">
    <property type="entry name" value="HIGH-AFFINITY BRANCHED-CHAIN AMINO ACID TRANSPORT SYSTEM PERMEASE PROTEIN LIVM"/>
    <property type="match status" value="1"/>
</dbReference>
<dbReference type="CDD" id="cd03219">
    <property type="entry name" value="ABC_Mj1267_LivG_branched"/>
    <property type="match status" value="1"/>
</dbReference>
<keyword evidence="6 8" id="KW-1133">Transmembrane helix</keyword>
<evidence type="ECO:0000313" key="11">
    <source>
        <dbReference type="Proteomes" id="UP001589789"/>
    </source>
</evidence>
<keyword evidence="7 8" id="KW-0472">Membrane</keyword>
<evidence type="ECO:0000256" key="8">
    <source>
        <dbReference type="SAM" id="Phobius"/>
    </source>
</evidence>
<evidence type="ECO:0000256" key="7">
    <source>
        <dbReference type="ARBA" id="ARBA00023136"/>
    </source>
</evidence>
<gene>
    <name evidence="10" type="ORF">ACFFIC_23305</name>
</gene>
<dbReference type="EMBL" id="JBHLVZ010000084">
    <property type="protein sequence ID" value="MFC0388444.1"/>
    <property type="molecule type" value="Genomic_DNA"/>
</dbReference>
<comment type="caution">
    <text evidence="10">The sequence shown here is derived from an EMBL/GenBank/DDBJ whole genome shotgun (WGS) entry which is preliminary data.</text>
</comment>
<evidence type="ECO:0000313" key="10">
    <source>
        <dbReference type="EMBL" id="MFC0388444.1"/>
    </source>
</evidence>
<dbReference type="RefSeq" id="WP_377054864.1">
    <property type="nucleotide sequence ID" value="NZ_JBHLVZ010000084.1"/>
</dbReference>
<evidence type="ECO:0000259" key="9">
    <source>
        <dbReference type="PROSITE" id="PS50893"/>
    </source>
</evidence>
<dbReference type="SUPFAM" id="SSF52540">
    <property type="entry name" value="P-loop containing nucleoside triphosphate hydrolases"/>
    <property type="match status" value="1"/>
</dbReference>
<evidence type="ECO:0000256" key="1">
    <source>
        <dbReference type="ARBA" id="ARBA00004651"/>
    </source>
</evidence>
<sequence length="598" mass="62967">MSTTAPASSVSSAIVASAANGWRGLPVLALAIVAVLAASTLAPTSGYILNIVMQAATYAIGVAGLVVVLGYCGQISLAQAAFFGLGAYGVGLGTTDFHLPFFVSLLLGVAVATGFGIALGLASLRLGGHYLAMVTISFQQIVTLVLTNWIGLTHGPDGVKSIPRPSLPGLELDRGDRYLALCLVALMAVTWYAWRLKTTRLGRAMQAVRDNEIAASTCGIDVFRTKVLAFAISALLGGLGGGLFAGAFSYISPDQFAFGESIVLLTMALLGGVQSPFGALLGTTLLVLLPEWLRFLRNIYLAVYGAAVILIMVFLPDGLWGFVANRLRRATPIEGTVPPLPLLSQTGTASSEAALAITGLAKHFGGLKALDGVDLSVRRGAVHALIGPNGSGKTTFINVATGLYRPTAGTIRLAGQDLTTAPAHERTRRGLARTFQNIRVFRGMTVLENVMIGAERPGNDIAEQPALVVSRALAALDFVGLRADANRLVGTLSYGHQRYVEIARALAGNPHILLLDEPAAGLNMTEKHELGLLLRRLKGHGLTILIVDHDMNLVEQVADHITVLNFGRRIADGTPREVLTDPDVIAAYLGEPREHALA</sequence>
<accession>A0ABV6IXV5</accession>
<dbReference type="InterPro" id="IPR003593">
    <property type="entry name" value="AAA+_ATPase"/>
</dbReference>
<dbReference type="Pfam" id="PF12399">
    <property type="entry name" value="BCA_ABC_TP_C"/>
    <property type="match status" value="1"/>
</dbReference>
<feature type="domain" description="ABC transporter" evidence="9">
    <location>
        <begin position="355"/>
        <end position="591"/>
    </location>
</feature>
<feature type="transmembrane region" description="Helical" evidence="8">
    <location>
        <begin position="301"/>
        <end position="323"/>
    </location>
</feature>
<dbReference type="PANTHER" id="PTHR30482">
    <property type="entry name" value="HIGH-AFFINITY BRANCHED-CHAIN AMINO ACID TRANSPORT SYSTEM PERMEASE"/>
    <property type="match status" value="1"/>
</dbReference>
<comment type="subcellular location">
    <subcellularLocation>
        <location evidence="1">Cell membrane</location>
        <topology evidence="1">Multi-pass membrane protein</topology>
    </subcellularLocation>
</comment>
<evidence type="ECO:0000256" key="4">
    <source>
        <dbReference type="ARBA" id="ARBA00022741"/>
    </source>
</evidence>
<evidence type="ECO:0000256" key="6">
    <source>
        <dbReference type="ARBA" id="ARBA00022989"/>
    </source>
</evidence>
<organism evidence="10 11">
    <name type="scientific">Muricoccus vinaceus</name>
    <dbReference type="NCBI Taxonomy" id="424704"/>
    <lineage>
        <taxon>Bacteria</taxon>
        <taxon>Pseudomonadati</taxon>
        <taxon>Pseudomonadota</taxon>
        <taxon>Alphaproteobacteria</taxon>
        <taxon>Acetobacterales</taxon>
        <taxon>Roseomonadaceae</taxon>
        <taxon>Muricoccus</taxon>
    </lineage>
</organism>
<feature type="transmembrane region" description="Helical" evidence="8">
    <location>
        <begin position="56"/>
        <end position="77"/>
    </location>
</feature>
<dbReference type="Proteomes" id="UP001589789">
    <property type="component" value="Unassembled WGS sequence"/>
</dbReference>
<proteinExistence type="predicted"/>
<keyword evidence="3 8" id="KW-0812">Transmembrane</keyword>
<dbReference type="InterPro" id="IPR043428">
    <property type="entry name" value="LivM-like"/>
</dbReference>
<evidence type="ECO:0000256" key="5">
    <source>
        <dbReference type="ARBA" id="ARBA00022840"/>
    </source>
</evidence>
<feature type="transmembrane region" description="Helical" evidence="8">
    <location>
        <begin position="28"/>
        <end position="49"/>
    </location>
</feature>
<dbReference type="GO" id="GO:0005524">
    <property type="term" value="F:ATP binding"/>
    <property type="evidence" value="ECO:0007669"/>
    <property type="project" value="UniProtKB-KW"/>
</dbReference>
<dbReference type="InterPro" id="IPR027417">
    <property type="entry name" value="P-loop_NTPase"/>
</dbReference>
<dbReference type="SMART" id="SM00382">
    <property type="entry name" value="AAA"/>
    <property type="match status" value="1"/>
</dbReference>